<dbReference type="EMBL" id="FOET01000003">
    <property type="protein sequence ID" value="SEQ04089.1"/>
    <property type="molecule type" value="Genomic_DNA"/>
</dbReference>
<keyword evidence="2" id="KW-0472">Membrane</keyword>
<keyword evidence="2" id="KW-0812">Transmembrane</keyword>
<keyword evidence="2" id="KW-1133">Transmembrane helix</keyword>
<organism evidence="3 4">
    <name type="scientific">Streptomyces radiopugnans</name>
    <dbReference type="NCBI Taxonomy" id="403935"/>
    <lineage>
        <taxon>Bacteria</taxon>
        <taxon>Bacillati</taxon>
        <taxon>Actinomycetota</taxon>
        <taxon>Actinomycetes</taxon>
        <taxon>Kitasatosporales</taxon>
        <taxon>Streptomycetaceae</taxon>
        <taxon>Streptomyces</taxon>
    </lineage>
</organism>
<dbReference type="Proteomes" id="UP000199055">
    <property type="component" value="Unassembled WGS sequence"/>
</dbReference>
<protein>
    <recommendedName>
        <fullName evidence="5">DUF4244 domain-containing protein</fullName>
    </recommendedName>
</protein>
<evidence type="ECO:0008006" key="5">
    <source>
        <dbReference type="Google" id="ProtNLM"/>
    </source>
</evidence>
<reference evidence="4" key="1">
    <citation type="submission" date="2016-10" db="EMBL/GenBank/DDBJ databases">
        <authorList>
            <person name="Varghese N."/>
            <person name="Submissions S."/>
        </authorList>
    </citation>
    <scope>NUCLEOTIDE SEQUENCE [LARGE SCALE GENOMIC DNA]</scope>
    <source>
        <strain evidence="4">CGMCC 4.3519</strain>
    </source>
</reference>
<feature type="region of interest" description="Disordered" evidence="1">
    <location>
        <begin position="1"/>
        <end position="48"/>
    </location>
</feature>
<gene>
    <name evidence="3" type="ORF">SAMN05216481_103407</name>
</gene>
<dbReference type="STRING" id="403935.SAMN05216481_103407"/>
<evidence type="ECO:0000313" key="3">
    <source>
        <dbReference type="EMBL" id="SEQ04089.1"/>
    </source>
</evidence>
<dbReference type="Pfam" id="PF14029">
    <property type="entry name" value="DUF4244"/>
    <property type="match status" value="1"/>
</dbReference>
<evidence type="ECO:0000256" key="1">
    <source>
        <dbReference type="SAM" id="MobiDB-lite"/>
    </source>
</evidence>
<sequence>MEGQTMRGRATGGRAVRGRTARGRGGQGRMAVWAGRMTRGTRGRDAQAGMSTAEYAVGTIAAAGFAAVLYKIVTSGPVSTAMRQLIERALDAGF</sequence>
<name>A0A1H9CSG4_9ACTN</name>
<proteinExistence type="predicted"/>
<feature type="transmembrane region" description="Helical" evidence="2">
    <location>
        <begin position="55"/>
        <end position="73"/>
    </location>
</feature>
<accession>A0A1H9CSG4</accession>
<dbReference type="AlphaFoldDB" id="A0A1H9CSG4"/>
<feature type="compositionally biased region" description="Low complexity" evidence="1">
    <location>
        <begin position="1"/>
        <end position="14"/>
    </location>
</feature>
<dbReference type="InterPro" id="IPR025338">
    <property type="entry name" value="DUF4244"/>
</dbReference>
<evidence type="ECO:0000313" key="4">
    <source>
        <dbReference type="Proteomes" id="UP000199055"/>
    </source>
</evidence>
<evidence type="ECO:0000256" key="2">
    <source>
        <dbReference type="SAM" id="Phobius"/>
    </source>
</evidence>
<keyword evidence="4" id="KW-1185">Reference proteome</keyword>